<dbReference type="GeneID" id="68115299"/>
<dbReference type="Gene3D" id="1.10.167.10">
    <property type="entry name" value="Regulator of G-protein Signalling 4, domain 2"/>
    <property type="match status" value="1"/>
</dbReference>
<evidence type="ECO:0000313" key="2">
    <source>
        <dbReference type="EMBL" id="KAF0973654.1"/>
    </source>
</evidence>
<keyword evidence="1" id="KW-0472">Membrane</keyword>
<keyword evidence="1" id="KW-0812">Transmembrane</keyword>
<dbReference type="OrthoDB" id="10437184at2759"/>
<dbReference type="SUPFAM" id="SSF48097">
    <property type="entry name" value="Regulator of G-protein signaling, RGS"/>
    <property type="match status" value="1"/>
</dbReference>
<keyword evidence="3" id="KW-1185">Reference proteome</keyword>
<dbReference type="VEuPathDB" id="AmoebaDB:FDP41_008081"/>
<accession>A0A6A5BHW9</accession>
<dbReference type="VEuPathDB" id="AmoebaDB:NF0054170"/>
<sequence>MQDPLPSPNDGNNTLTVLTTTTTTTITSFPQQPSQPIDISHVMTPPRDNNDDNDACSDDDSIIVHFTTKRINSIKPLQLSSLQQHEQEMDRRREKSLSLCRSTPPPPPIAMTMTPIHAEPTLTPTTLTLKHPQATVTVFTKTTSKTSTRSTTHSSTIFRIPTCCGVIELNLIRVLSLLGMMINICCFIAVAVVVGNSFRLEAKREISLLLQRARFIELYDRTSCIVNLAAVTGSLSYVSLYYESQANTSRVLLELSKHLPSDVNQKTKFDPKNPYNVKFDQQVIEAVRQGDLKTANKLLKSITYIVMESYASHFIEFVTNEIKTLSSQKQEYLKYSSTVNMVLVLSGVVISVPIVISIFVMALTSEQTSTRKLLKATSLMILETLRNEKTSQLFKEFCEKENKLDKYTFLENCHTYREMCDKSMELRGTLPLNRIGDESNQEQLRIEKNKYEMAFKIFTEFIDVNGEHPFPTSLQFQENIKKSSMNSQ</sequence>
<feature type="transmembrane region" description="Helical" evidence="1">
    <location>
        <begin position="341"/>
        <end position="363"/>
    </location>
</feature>
<dbReference type="InterPro" id="IPR044926">
    <property type="entry name" value="RGS_subdomain_2"/>
</dbReference>
<dbReference type="EMBL" id="VFQX01000059">
    <property type="protein sequence ID" value="KAF0973654.1"/>
    <property type="molecule type" value="Genomic_DNA"/>
</dbReference>
<evidence type="ECO:0008006" key="4">
    <source>
        <dbReference type="Google" id="ProtNLM"/>
    </source>
</evidence>
<organism evidence="2 3">
    <name type="scientific">Naegleria fowleri</name>
    <name type="common">Brain eating amoeba</name>
    <dbReference type="NCBI Taxonomy" id="5763"/>
    <lineage>
        <taxon>Eukaryota</taxon>
        <taxon>Discoba</taxon>
        <taxon>Heterolobosea</taxon>
        <taxon>Tetramitia</taxon>
        <taxon>Eutetramitia</taxon>
        <taxon>Vahlkampfiidae</taxon>
        <taxon>Naegleria</taxon>
    </lineage>
</organism>
<protein>
    <recommendedName>
        <fullName evidence="4">RGS domain-containing protein</fullName>
    </recommendedName>
</protein>
<feature type="transmembrane region" description="Helical" evidence="1">
    <location>
        <begin position="174"/>
        <end position="198"/>
    </location>
</feature>
<keyword evidence="1" id="KW-1133">Transmembrane helix</keyword>
<dbReference type="VEuPathDB" id="AmoebaDB:NfTy_009650"/>
<reference evidence="2 3" key="1">
    <citation type="journal article" date="2019" name="Sci. Rep.">
        <title>Nanopore sequencing improves the draft genome of the human pathogenic amoeba Naegleria fowleri.</title>
        <authorList>
            <person name="Liechti N."/>
            <person name="Schurch N."/>
            <person name="Bruggmann R."/>
            <person name="Wittwer M."/>
        </authorList>
    </citation>
    <scope>NUCLEOTIDE SEQUENCE [LARGE SCALE GENOMIC DNA]</scope>
    <source>
        <strain evidence="2 3">ATCC 30894</strain>
    </source>
</reference>
<dbReference type="Proteomes" id="UP000444721">
    <property type="component" value="Unassembled WGS sequence"/>
</dbReference>
<dbReference type="OMA" id="CEMISEH"/>
<name>A0A6A5BHW9_NAEFO</name>
<dbReference type="AlphaFoldDB" id="A0A6A5BHW9"/>
<evidence type="ECO:0000313" key="3">
    <source>
        <dbReference type="Proteomes" id="UP000444721"/>
    </source>
</evidence>
<proteinExistence type="predicted"/>
<evidence type="ECO:0000256" key="1">
    <source>
        <dbReference type="SAM" id="Phobius"/>
    </source>
</evidence>
<dbReference type="RefSeq" id="XP_044558367.1">
    <property type="nucleotide sequence ID" value="XM_044711896.1"/>
</dbReference>
<comment type="caution">
    <text evidence="2">The sequence shown here is derived from an EMBL/GenBank/DDBJ whole genome shotgun (WGS) entry which is preliminary data.</text>
</comment>
<gene>
    <name evidence="2" type="ORF">FDP41_008081</name>
</gene>
<dbReference type="InterPro" id="IPR036305">
    <property type="entry name" value="RGS_sf"/>
</dbReference>